<keyword evidence="5" id="KW-1003">Cell membrane</keyword>
<evidence type="ECO:0000256" key="4">
    <source>
        <dbReference type="ARBA" id="ARBA00022448"/>
    </source>
</evidence>
<comment type="subcellular location">
    <subcellularLocation>
        <location evidence="2">Cell membrane</location>
    </subcellularLocation>
    <subcellularLocation>
        <location evidence="1">Endomembrane system</location>
        <topology evidence="1">Multi-pass membrane protein</topology>
    </subcellularLocation>
</comment>
<keyword evidence="4" id="KW-0813">Transport</keyword>
<feature type="transmembrane region" description="Helical" evidence="11">
    <location>
        <begin position="519"/>
        <end position="541"/>
    </location>
</feature>
<organism evidence="12">
    <name type="scientific">Ensete ventricosum</name>
    <name type="common">Abyssinian banana</name>
    <name type="synonym">Musa ensete</name>
    <dbReference type="NCBI Taxonomy" id="4639"/>
    <lineage>
        <taxon>Eukaryota</taxon>
        <taxon>Viridiplantae</taxon>
        <taxon>Streptophyta</taxon>
        <taxon>Embryophyta</taxon>
        <taxon>Tracheophyta</taxon>
        <taxon>Spermatophyta</taxon>
        <taxon>Magnoliopsida</taxon>
        <taxon>Liliopsida</taxon>
        <taxon>Zingiberales</taxon>
        <taxon>Musaceae</taxon>
        <taxon>Ensete</taxon>
    </lineage>
</organism>
<evidence type="ECO:0000256" key="11">
    <source>
        <dbReference type="SAM" id="Phobius"/>
    </source>
</evidence>
<feature type="transmembrane region" description="Helical" evidence="11">
    <location>
        <begin position="276"/>
        <end position="298"/>
    </location>
</feature>
<evidence type="ECO:0000256" key="10">
    <source>
        <dbReference type="SAM" id="MobiDB-lite"/>
    </source>
</evidence>
<reference evidence="12" key="1">
    <citation type="journal article" date="2018" name="Data Brief">
        <title>Genome sequence data from 17 accessions of Ensete ventricosum, a staple food crop for millions in Ethiopia.</title>
        <authorList>
            <person name="Yemataw Z."/>
            <person name="Muzemil S."/>
            <person name="Ambachew D."/>
            <person name="Tripathi L."/>
            <person name="Tesfaye K."/>
            <person name="Chala A."/>
            <person name="Farbos A."/>
            <person name="O'Neill P."/>
            <person name="Moore K."/>
            <person name="Grant M."/>
            <person name="Studholme D.J."/>
        </authorList>
    </citation>
    <scope>NUCLEOTIDE SEQUENCE [LARGE SCALE GENOMIC DNA]</scope>
    <source>
        <tissue evidence="12">Leaf</tissue>
    </source>
</reference>
<evidence type="ECO:0000256" key="2">
    <source>
        <dbReference type="ARBA" id="ARBA00004236"/>
    </source>
</evidence>
<keyword evidence="7 11" id="KW-1133">Transmembrane helix</keyword>
<sequence>MSEIGWPARPWWSKQRWSSFDDCGGQSPRAFLVPMEQVSCEELPSLLKCAASEKVAGFDSVERGNGNSSPRGETAAGKCQGSEDGCCHLPATVISIPPVRSAAQEDRNLPYALSVSLPASPSGFHILQASQMGSGATETARPAQSATTPTAAESEQPKQGNKYLSQPISSDGKVMANGRVVADPLEKSRRMSGNNDNQRDKRFDSFKTWSGRLERQLSNLRGKPQEPVDDGNDSCIVEVEPVPAVDRYFDALEGPELDTLRVSEVSVLPEDKKWPFLLRFPISSFGMCLGVSSQAILWKALATSPSVSFLNVSLTVNLVLWCISLVLMSTVSLIYALKVIFYFEAVRREYYHPVRVNFFFAPWIACLFLVQGVPPSVTETPPAAVWYALMAPIFCLELKIYGQWMSGGQRRLSKVANPSNHLSIVGNFVGALVGASLGLKEGPIFFFAVGLAHYTVLFVTLYQRLPTNKTLPKELHPVFFLFSLAWWAYTFPTTGFSIATIKYSTEITNAFTQALSVGFSAISTFTVTALLISTIIHAFVLRDLFPNDISIAITQKRPKFSKFIAHLRSISSDASVSKHNL</sequence>
<evidence type="ECO:0000256" key="8">
    <source>
        <dbReference type="ARBA" id="ARBA00023065"/>
    </source>
</evidence>
<feature type="transmembrane region" description="Helical" evidence="11">
    <location>
        <begin position="477"/>
        <end position="499"/>
    </location>
</feature>
<evidence type="ECO:0000256" key="3">
    <source>
        <dbReference type="ARBA" id="ARBA00007808"/>
    </source>
</evidence>
<evidence type="ECO:0000256" key="6">
    <source>
        <dbReference type="ARBA" id="ARBA00022692"/>
    </source>
</evidence>
<dbReference type="Proteomes" id="UP000290560">
    <property type="component" value="Unassembled WGS sequence"/>
</dbReference>
<gene>
    <name evidence="12" type="ORF">BHM03_00010829</name>
</gene>
<dbReference type="InterPro" id="IPR004695">
    <property type="entry name" value="SLAC1/Mae1/Ssu1/TehA"/>
</dbReference>
<dbReference type="InterPro" id="IPR038665">
    <property type="entry name" value="Voltage-dep_anion_channel_sf"/>
</dbReference>
<dbReference type="PANTHER" id="PTHR31269">
    <property type="entry name" value="S-TYPE ANION CHANNEL SLAH3"/>
    <property type="match status" value="1"/>
</dbReference>
<dbReference type="Pfam" id="PF03595">
    <property type="entry name" value="SLAC1"/>
    <property type="match status" value="1"/>
</dbReference>
<dbReference type="InterPro" id="IPR030183">
    <property type="entry name" value="SLAC/SLAH"/>
</dbReference>
<evidence type="ECO:0000256" key="1">
    <source>
        <dbReference type="ARBA" id="ARBA00004127"/>
    </source>
</evidence>
<dbReference type="Gene3D" id="1.50.10.150">
    <property type="entry name" value="Voltage-dependent anion channel"/>
    <property type="match status" value="2"/>
</dbReference>
<accession>A0A445MD82</accession>
<feature type="compositionally biased region" description="Polar residues" evidence="10">
    <location>
        <begin position="131"/>
        <end position="169"/>
    </location>
</feature>
<feature type="transmembrane region" description="Helical" evidence="11">
    <location>
        <begin position="354"/>
        <end position="372"/>
    </location>
</feature>
<evidence type="ECO:0000313" key="12">
    <source>
        <dbReference type="EMBL" id="RZR72166.1"/>
    </source>
</evidence>
<name>A0A445MD82_ENSVE</name>
<keyword evidence="8" id="KW-0406">Ion transport</keyword>
<feature type="region of interest" description="Disordered" evidence="10">
    <location>
        <begin position="131"/>
        <end position="171"/>
    </location>
</feature>
<evidence type="ECO:0000256" key="5">
    <source>
        <dbReference type="ARBA" id="ARBA00022475"/>
    </source>
</evidence>
<feature type="transmembrane region" description="Helical" evidence="11">
    <location>
        <begin position="318"/>
        <end position="342"/>
    </location>
</feature>
<feature type="transmembrane region" description="Helical" evidence="11">
    <location>
        <begin position="384"/>
        <end position="401"/>
    </location>
</feature>
<comment type="similarity">
    <text evidence="3">Belongs to the SLAC1 S-type anion channel family.</text>
</comment>
<evidence type="ECO:0000256" key="7">
    <source>
        <dbReference type="ARBA" id="ARBA00022989"/>
    </source>
</evidence>
<keyword evidence="6 11" id="KW-0812">Transmembrane</keyword>
<dbReference type="CDD" id="cd09323">
    <property type="entry name" value="TDT_SLAC1_like"/>
    <property type="match status" value="1"/>
</dbReference>
<protein>
    <submittedName>
        <fullName evidence="12">Uncharacterized protein</fullName>
    </submittedName>
</protein>
<feature type="transmembrane region" description="Helical" evidence="11">
    <location>
        <begin position="422"/>
        <end position="439"/>
    </location>
</feature>
<dbReference type="EMBL" id="KV875637">
    <property type="protein sequence ID" value="RZR72166.1"/>
    <property type="molecule type" value="Genomic_DNA"/>
</dbReference>
<dbReference type="GO" id="GO:0006873">
    <property type="term" value="P:intracellular monoatomic ion homeostasis"/>
    <property type="evidence" value="ECO:0007669"/>
    <property type="project" value="InterPro"/>
</dbReference>
<dbReference type="GO" id="GO:0008308">
    <property type="term" value="F:voltage-gated monoatomic anion channel activity"/>
    <property type="evidence" value="ECO:0007669"/>
    <property type="project" value="InterPro"/>
</dbReference>
<dbReference type="AlphaFoldDB" id="A0A445MD82"/>
<keyword evidence="9 11" id="KW-0472">Membrane</keyword>
<dbReference type="GO" id="GO:0012505">
    <property type="term" value="C:endomembrane system"/>
    <property type="evidence" value="ECO:0007669"/>
    <property type="project" value="UniProtKB-SubCell"/>
</dbReference>
<evidence type="ECO:0000256" key="9">
    <source>
        <dbReference type="ARBA" id="ARBA00023136"/>
    </source>
</evidence>
<proteinExistence type="inferred from homology"/>
<dbReference type="GO" id="GO:0005886">
    <property type="term" value="C:plasma membrane"/>
    <property type="evidence" value="ECO:0007669"/>
    <property type="project" value="UniProtKB-SubCell"/>
</dbReference>
<feature type="transmembrane region" description="Helical" evidence="11">
    <location>
        <begin position="445"/>
        <end position="465"/>
    </location>
</feature>
<dbReference type="PANTHER" id="PTHR31269:SF2">
    <property type="entry name" value="S-TYPE ANION CHANNEL SLAH3"/>
    <property type="match status" value="1"/>
</dbReference>